<sequence>MCMRCPMLLLSILLIHSAFTYSFFIRKFLHLVFICFSFQFC</sequence>
<accession>A0A0M3IT49</accession>
<protein>
    <submittedName>
        <fullName evidence="2">Uncharacterized protein</fullName>
    </submittedName>
</protein>
<proteinExistence type="predicted"/>
<organism evidence="1 2">
    <name type="scientific">Ascaris lumbricoides</name>
    <name type="common">Giant roundworm</name>
    <dbReference type="NCBI Taxonomy" id="6252"/>
    <lineage>
        <taxon>Eukaryota</taxon>
        <taxon>Metazoa</taxon>
        <taxon>Ecdysozoa</taxon>
        <taxon>Nematoda</taxon>
        <taxon>Chromadorea</taxon>
        <taxon>Rhabditida</taxon>
        <taxon>Spirurina</taxon>
        <taxon>Ascaridomorpha</taxon>
        <taxon>Ascaridoidea</taxon>
        <taxon>Ascarididae</taxon>
        <taxon>Ascaris</taxon>
    </lineage>
</organism>
<keyword evidence="1" id="KW-1185">Reference proteome</keyword>
<evidence type="ECO:0000313" key="1">
    <source>
        <dbReference type="Proteomes" id="UP000036681"/>
    </source>
</evidence>
<name>A0A0M3IT49_ASCLU</name>
<dbReference type="WBParaSite" id="ALUE_0002192701-mRNA-1">
    <property type="protein sequence ID" value="ALUE_0002192701-mRNA-1"/>
    <property type="gene ID" value="ALUE_0002192701"/>
</dbReference>
<reference evidence="2" key="1">
    <citation type="submission" date="2017-02" db="UniProtKB">
        <authorList>
            <consortium name="WormBaseParasite"/>
        </authorList>
    </citation>
    <scope>IDENTIFICATION</scope>
</reference>
<dbReference type="Proteomes" id="UP000036681">
    <property type="component" value="Unplaced"/>
</dbReference>
<evidence type="ECO:0000313" key="2">
    <source>
        <dbReference type="WBParaSite" id="ALUE_0002192701-mRNA-1"/>
    </source>
</evidence>
<dbReference type="AlphaFoldDB" id="A0A0M3IT49"/>